<dbReference type="OrthoDB" id="188433at2"/>
<keyword evidence="12 20" id="KW-0378">Hydrolase</keyword>
<reference evidence="21 22" key="1">
    <citation type="submission" date="2019-07" db="EMBL/GenBank/DDBJ databases">
        <title>Whole genome shotgun sequence of Vibrio sagamiensis NBRC 104589.</title>
        <authorList>
            <person name="Hosoyama A."/>
            <person name="Uohara A."/>
            <person name="Ohji S."/>
            <person name="Ichikawa N."/>
        </authorList>
    </citation>
    <scope>NUCLEOTIDE SEQUENCE [LARGE SCALE GENOMIC DNA]</scope>
    <source>
        <strain evidence="21 22">NBRC 104589</strain>
    </source>
</reference>
<dbReference type="GO" id="GO:0009279">
    <property type="term" value="C:cell outer membrane"/>
    <property type="evidence" value="ECO:0007669"/>
    <property type="project" value="UniProtKB-SubCell"/>
</dbReference>
<keyword evidence="22" id="KW-1185">Reference proteome</keyword>
<evidence type="ECO:0000313" key="22">
    <source>
        <dbReference type="Proteomes" id="UP000321922"/>
    </source>
</evidence>
<feature type="chain" id="PRO_5022258732" description="Phospholipase A1" evidence="20">
    <location>
        <begin position="24"/>
        <end position="257"/>
    </location>
</feature>
<dbReference type="GO" id="GO:0008970">
    <property type="term" value="F:phospholipase A1 activity"/>
    <property type="evidence" value="ECO:0007669"/>
    <property type="project" value="UniProtKB-EC"/>
</dbReference>
<protein>
    <recommendedName>
        <fullName evidence="7 20">Phospholipase A1</fullName>
        <ecNumber evidence="5 20">3.1.1.32</ecNumber>
        <ecNumber evidence="6 20">3.1.1.4</ecNumber>
    </recommendedName>
    <alternativeName>
        <fullName evidence="20">Phosphatidylcholine 1-acylhydrolase</fullName>
    </alternativeName>
</protein>
<evidence type="ECO:0000256" key="12">
    <source>
        <dbReference type="ARBA" id="ARBA00022801"/>
    </source>
</evidence>
<name>A0A511QBD0_9VIBR</name>
<keyword evidence="14 20" id="KW-0442">Lipid degradation</keyword>
<evidence type="ECO:0000256" key="1">
    <source>
        <dbReference type="ARBA" id="ARBA00000111"/>
    </source>
</evidence>
<evidence type="ECO:0000256" key="7">
    <source>
        <dbReference type="ARBA" id="ARBA00021726"/>
    </source>
</evidence>
<accession>A0A511QBD0</accession>
<feature type="active site" description="Nucleophile" evidence="18">
    <location>
        <position position="130"/>
    </location>
</feature>
<dbReference type="SUPFAM" id="SSF56931">
    <property type="entry name" value="Outer membrane phospholipase A (OMPLA)"/>
    <property type="match status" value="1"/>
</dbReference>
<evidence type="ECO:0000256" key="19">
    <source>
        <dbReference type="PIRSR" id="PIRSR603187-2"/>
    </source>
</evidence>
<evidence type="ECO:0000256" key="8">
    <source>
        <dbReference type="ARBA" id="ARBA00022452"/>
    </source>
</evidence>
<dbReference type="PANTHER" id="PTHR40457">
    <property type="entry name" value="PHOSPHOLIPASE A1"/>
    <property type="match status" value="1"/>
</dbReference>
<evidence type="ECO:0000256" key="13">
    <source>
        <dbReference type="ARBA" id="ARBA00022837"/>
    </source>
</evidence>
<evidence type="ECO:0000256" key="20">
    <source>
        <dbReference type="RuleBase" id="RU366027"/>
    </source>
</evidence>
<evidence type="ECO:0000256" key="5">
    <source>
        <dbReference type="ARBA" id="ARBA00013179"/>
    </source>
</evidence>
<organism evidence="21 22">
    <name type="scientific">Vibrio sagamiensis NBRC 104589</name>
    <dbReference type="NCBI Taxonomy" id="1219064"/>
    <lineage>
        <taxon>Bacteria</taxon>
        <taxon>Pseudomonadati</taxon>
        <taxon>Pseudomonadota</taxon>
        <taxon>Gammaproteobacteria</taxon>
        <taxon>Vibrionales</taxon>
        <taxon>Vibrionaceae</taxon>
        <taxon>Vibrio</taxon>
    </lineage>
</organism>
<keyword evidence="10 19" id="KW-0479">Metal-binding</keyword>
<comment type="catalytic activity">
    <reaction evidence="1 20">
        <text>a 1,2-diacyl-sn-glycero-3-phosphocholine + H2O = a 2-acyl-sn-glycero-3-phosphocholine + a fatty acid + H(+)</text>
        <dbReference type="Rhea" id="RHEA:18689"/>
        <dbReference type="ChEBI" id="CHEBI:15377"/>
        <dbReference type="ChEBI" id="CHEBI:15378"/>
        <dbReference type="ChEBI" id="CHEBI:28868"/>
        <dbReference type="ChEBI" id="CHEBI:57643"/>
        <dbReference type="ChEBI" id="CHEBI:57875"/>
        <dbReference type="EC" id="3.1.1.32"/>
    </reaction>
</comment>
<dbReference type="InterPro" id="IPR003187">
    <property type="entry name" value="PLipase_A1"/>
</dbReference>
<dbReference type="PANTHER" id="PTHR40457:SF1">
    <property type="entry name" value="PHOSPHOLIPASE A1"/>
    <property type="match status" value="1"/>
</dbReference>
<evidence type="ECO:0000256" key="4">
    <source>
        <dbReference type="ARBA" id="ARBA00011702"/>
    </source>
</evidence>
<keyword evidence="17 20" id="KW-0998">Cell outer membrane</keyword>
<gene>
    <name evidence="21" type="ORF">VSA01S_07070</name>
</gene>
<dbReference type="GO" id="GO:0016042">
    <property type="term" value="P:lipid catabolic process"/>
    <property type="evidence" value="ECO:0007669"/>
    <property type="project" value="UniProtKB-KW"/>
</dbReference>
<keyword evidence="15 20" id="KW-0443">Lipid metabolism</keyword>
<comment type="similarity">
    <text evidence="3 20">Belongs to the phospholipase A1 family.</text>
</comment>
<dbReference type="EMBL" id="BJXJ01000005">
    <property type="protein sequence ID" value="GEM74595.1"/>
    <property type="molecule type" value="Genomic_DNA"/>
</dbReference>
<dbReference type="RefSeq" id="WP_039980659.1">
    <property type="nucleotide sequence ID" value="NZ_BAOJ01000038.1"/>
</dbReference>
<dbReference type="Proteomes" id="UP000321922">
    <property type="component" value="Unassembled WGS sequence"/>
</dbReference>
<evidence type="ECO:0000256" key="2">
    <source>
        <dbReference type="ARBA" id="ARBA00001604"/>
    </source>
</evidence>
<keyword evidence="13 19" id="KW-0106">Calcium</keyword>
<comment type="caution">
    <text evidence="21">The sequence shown here is derived from an EMBL/GenBank/DDBJ whole genome shotgun (WGS) entry which is preliminary data.</text>
</comment>
<dbReference type="EC" id="3.1.1.4" evidence="6 20"/>
<dbReference type="InterPro" id="IPR036541">
    <property type="entry name" value="PLipase_A1_sf"/>
</dbReference>
<proteinExistence type="inferred from homology"/>
<dbReference type="PRINTS" id="PR01486">
    <property type="entry name" value="PHPHLIPASEA1"/>
</dbReference>
<evidence type="ECO:0000256" key="9">
    <source>
        <dbReference type="ARBA" id="ARBA00022692"/>
    </source>
</evidence>
<keyword evidence="11 20" id="KW-0732">Signal</keyword>
<evidence type="ECO:0000256" key="3">
    <source>
        <dbReference type="ARBA" id="ARBA00010525"/>
    </source>
</evidence>
<feature type="binding site" description="in dimeric form" evidence="19">
    <location>
        <position position="99"/>
    </location>
    <ligand>
        <name>Ca(2+)</name>
        <dbReference type="ChEBI" id="CHEBI:29108"/>
        <label>1</label>
    </ligand>
</feature>
<keyword evidence="9" id="KW-0812">Transmembrane</keyword>
<keyword evidence="8" id="KW-1134">Transmembrane beta strand</keyword>
<evidence type="ECO:0000256" key="10">
    <source>
        <dbReference type="ARBA" id="ARBA00022723"/>
    </source>
</evidence>
<sequence>MLVLKGLIYTSIFGLLLSSHAMANHSRFSAHYDNYLLPAYWESNVNQRRFKPLNPNQHAAKALFVQFQLSMKYKLLEKEGHGLFVAYSQRSNWEAYDDSAYFRDNQYNPELFYRWDNRRWQLSLGLEHQSNGAGGDVEVSWNRIYMEAQLNLRSGFIGFKPWIVVGDNKYNPDIVDFLGHGELQFGWRPEDGNSIVKLTVGNLFTKDWQNGFYRMSWDFPVYQGLRGYMKVETGYGLTISNYNFDDTAVGLGLAFDF</sequence>
<keyword evidence="16" id="KW-0472">Membrane</keyword>
<dbReference type="GO" id="GO:0046872">
    <property type="term" value="F:metal ion binding"/>
    <property type="evidence" value="ECO:0007669"/>
    <property type="project" value="UniProtKB-KW"/>
</dbReference>
<feature type="signal peptide" evidence="20">
    <location>
        <begin position="1"/>
        <end position="23"/>
    </location>
</feature>
<comment type="catalytic activity">
    <reaction evidence="2 20">
        <text>a 1,2-diacyl-sn-glycero-3-phosphocholine + H2O = a 1-acyl-sn-glycero-3-phosphocholine + a fatty acid + H(+)</text>
        <dbReference type="Rhea" id="RHEA:15801"/>
        <dbReference type="ChEBI" id="CHEBI:15377"/>
        <dbReference type="ChEBI" id="CHEBI:15378"/>
        <dbReference type="ChEBI" id="CHEBI:28868"/>
        <dbReference type="ChEBI" id="CHEBI:57643"/>
        <dbReference type="ChEBI" id="CHEBI:58168"/>
        <dbReference type="EC" id="3.1.1.4"/>
    </reaction>
</comment>
<evidence type="ECO:0000256" key="16">
    <source>
        <dbReference type="ARBA" id="ARBA00023136"/>
    </source>
</evidence>
<evidence type="ECO:0000313" key="21">
    <source>
        <dbReference type="EMBL" id="GEM74595.1"/>
    </source>
</evidence>
<evidence type="ECO:0000256" key="14">
    <source>
        <dbReference type="ARBA" id="ARBA00022963"/>
    </source>
</evidence>
<feature type="active site" description="Proton acceptor" evidence="18">
    <location>
        <position position="128"/>
    </location>
</feature>
<evidence type="ECO:0000256" key="11">
    <source>
        <dbReference type="ARBA" id="ARBA00022729"/>
    </source>
</evidence>
<comment type="subcellular location">
    <subcellularLocation>
        <location evidence="20">Cell outer membrane</location>
        <topology evidence="20">Multi-pass membrane protein</topology>
    </subcellularLocation>
    <text evidence="20">One of the very few enzymes located there.</text>
</comment>
<evidence type="ECO:0000256" key="17">
    <source>
        <dbReference type="ARBA" id="ARBA00023237"/>
    </source>
</evidence>
<dbReference type="Gene3D" id="2.40.230.10">
    <property type="entry name" value="Phospholipase A1"/>
    <property type="match status" value="1"/>
</dbReference>
<dbReference type="EC" id="3.1.1.32" evidence="5 20"/>
<comment type="subunit">
    <text evidence="4 20">Homodimer; dimerization is reversible, and the dimeric form is the active one.</text>
</comment>
<evidence type="ECO:0000256" key="18">
    <source>
        <dbReference type="PIRSR" id="PIRSR603187-1"/>
    </source>
</evidence>
<evidence type="ECO:0000256" key="15">
    <source>
        <dbReference type="ARBA" id="ARBA00023098"/>
    </source>
</evidence>
<comment type="function">
    <text evidence="20">Hydrolysis of phosphatidylcholine with phospholipase A2 (EC 3.1.1.4) and phospholipase A1 (EC 3.1.1.32) activities.</text>
</comment>
<evidence type="ECO:0000256" key="6">
    <source>
        <dbReference type="ARBA" id="ARBA00013278"/>
    </source>
</evidence>
<dbReference type="GO" id="GO:0004623">
    <property type="term" value="F:phospholipase A2 activity"/>
    <property type="evidence" value="ECO:0007669"/>
    <property type="project" value="UniProtKB-EC"/>
</dbReference>
<comment type="cofactor">
    <cofactor evidence="20">
        <name>Ca(2+)</name>
        <dbReference type="ChEBI" id="CHEBI:29108"/>
    </cofactor>
    <text evidence="20">Binds 1 Ca(2+) ion per monomer. In the dimeric form the Ca(2+) is bound by different amino acids with binding of each Ca(2+) shared with ligands coming from each monomer. The Ca(2+) ion may have a role in catalysis.</text>
</comment>
<dbReference type="AlphaFoldDB" id="A0A511QBD0"/>
<dbReference type="Pfam" id="PF02253">
    <property type="entry name" value="PLA1"/>
    <property type="match status" value="1"/>
</dbReference>